<dbReference type="RefSeq" id="WP_059954159.1">
    <property type="nucleotide sequence ID" value="NZ_LPBJ01000047.1"/>
</dbReference>
<accession>A0AAW3MTZ5</accession>
<dbReference type="Proteomes" id="UP000056453">
    <property type="component" value="Unassembled WGS sequence"/>
</dbReference>
<dbReference type="NCBIfam" id="TIGR00125">
    <property type="entry name" value="cyt_tran_rel"/>
    <property type="match status" value="1"/>
</dbReference>
<proteinExistence type="predicted"/>
<feature type="domain" description="Cytidyltransferase-like" evidence="3">
    <location>
        <begin position="12"/>
        <end position="67"/>
    </location>
</feature>
<dbReference type="PANTHER" id="PTHR21342:SF0">
    <property type="entry name" value="BIFUNCTIONAL NMN ADENYLYLTRANSFERASE_NUDIX HYDROLASE"/>
    <property type="match status" value="1"/>
</dbReference>
<keyword evidence="5" id="KW-1185">Reference proteome</keyword>
<evidence type="ECO:0000313" key="5">
    <source>
        <dbReference type="Proteomes" id="UP000056453"/>
    </source>
</evidence>
<dbReference type="PANTHER" id="PTHR21342">
    <property type="entry name" value="PHOSPHOPANTETHEINE ADENYLYLTRANSFERASE"/>
    <property type="match status" value="1"/>
</dbReference>
<comment type="caution">
    <text evidence="4">The sequence shown here is derived from an EMBL/GenBank/DDBJ whole genome shotgun (WGS) entry which is preliminary data.</text>
</comment>
<evidence type="ECO:0000256" key="1">
    <source>
        <dbReference type="ARBA" id="ARBA00022679"/>
    </source>
</evidence>
<evidence type="ECO:0000259" key="3">
    <source>
        <dbReference type="Pfam" id="PF01467"/>
    </source>
</evidence>
<dbReference type="EMBL" id="LPBJ01000047">
    <property type="protein sequence ID" value="KVP98077.1"/>
    <property type="molecule type" value="Genomic_DNA"/>
</dbReference>
<keyword evidence="1" id="KW-0808">Transferase</keyword>
<dbReference type="SUPFAM" id="SSF52374">
    <property type="entry name" value="Nucleotidylyl transferase"/>
    <property type="match status" value="1"/>
</dbReference>
<dbReference type="AlphaFoldDB" id="A0AAW3MTZ5"/>
<reference evidence="4 5" key="1">
    <citation type="submission" date="2015-11" db="EMBL/GenBank/DDBJ databases">
        <title>Expanding the genomic diversity of Burkholderia species for the development of highly accurate diagnostics.</title>
        <authorList>
            <person name="Sahl J."/>
            <person name="Keim P."/>
            <person name="Wagner D."/>
        </authorList>
    </citation>
    <scope>NUCLEOTIDE SEQUENCE [LARGE SCALE GENOMIC DNA]</scope>
    <source>
        <strain evidence="4 5">MSMB1808WGS</strain>
    </source>
</reference>
<dbReference type="Gene3D" id="3.40.50.620">
    <property type="entry name" value="HUPs"/>
    <property type="match status" value="1"/>
</dbReference>
<dbReference type="InterPro" id="IPR014729">
    <property type="entry name" value="Rossmann-like_a/b/a_fold"/>
</dbReference>
<dbReference type="GO" id="GO:0016779">
    <property type="term" value="F:nucleotidyltransferase activity"/>
    <property type="evidence" value="ECO:0007669"/>
    <property type="project" value="UniProtKB-KW"/>
</dbReference>
<organism evidence="4 5">
    <name type="scientific">Burkholderia ubonensis</name>
    <dbReference type="NCBI Taxonomy" id="101571"/>
    <lineage>
        <taxon>Bacteria</taxon>
        <taxon>Pseudomonadati</taxon>
        <taxon>Pseudomonadota</taxon>
        <taxon>Betaproteobacteria</taxon>
        <taxon>Burkholderiales</taxon>
        <taxon>Burkholderiaceae</taxon>
        <taxon>Burkholderia</taxon>
        <taxon>Burkholderia cepacia complex</taxon>
    </lineage>
</organism>
<evidence type="ECO:0000256" key="2">
    <source>
        <dbReference type="ARBA" id="ARBA00022695"/>
    </source>
</evidence>
<dbReference type="InterPro" id="IPR004821">
    <property type="entry name" value="Cyt_trans-like"/>
</dbReference>
<gene>
    <name evidence="4" type="ORF">WJ96_05770</name>
</gene>
<name>A0AAW3MTZ5_9BURK</name>
<dbReference type="Pfam" id="PF01467">
    <property type="entry name" value="CTP_transf_like"/>
    <property type="match status" value="1"/>
</dbReference>
<protein>
    <recommendedName>
        <fullName evidence="3">Cytidyltransferase-like domain-containing protein</fullName>
    </recommendedName>
</protein>
<sequence length="202" mass="22039">MNEQSYPYDVVVYIGRFEPYHTGHHALVHQALALGRQVVLVLGSAGEPRSRKNPFFAAEREAMIAASVAGADAQRLLFTAVPDFGDNDAWVAAVHAAVESKAPGTARVALIGHFKDASSYYLNHFPSWRLESVGRANELDATTVRNVMFDHTRTLEARLQTLQSMVPAGALAFIEQWMTTDGFRALADADAPSARLLETAQA</sequence>
<evidence type="ECO:0000313" key="4">
    <source>
        <dbReference type="EMBL" id="KVP98077.1"/>
    </source>
</evidence>
<keyword evidence="2" id="KW-0548">Nucleotidyltransferase</keyword>